<evidence type="ECO:0000259" key="3">
    <source>
        <dbReference type="SMART" id="SM00199"/>
    </source>
</evidence>
<dbReference type="InterPro" id="IPR036048">
    <property type="entry name" value="Interleukin_8-like_sf"/>
</dbReference>
<proteinExistence type="predicted"/>
<dbReference type="Gene3D" id="2.40.50.40">
    <property type="match status" value="1"/>
</dbReference>
<feature type="chain" id="PRO_5044592324" evidence="2">
    <location>
        <begin position="25"/>
        <end position="106"/>
    </location>
</feature>
<dbReference type="PANTHER" id="PTHR12015">
    <property type="entry name" value="SMALL INDUCIBLE CYTOKINE A"/>
    <property type="match status" value="1"/>
</dbReference>
<dbReference type="SMART" id="SM00199">
    <property type="entry name" value="SCY"/>
    <property type="match status" value="1"/>
</dbReference>
<evidence type="ECO:0000256" key="2">
    <source>
        <dbReference type="SAM" id="SignalP"/>
    </source>
</evidence>
<dbReference type="InterPro" id="IPR001811">
    <property type="entry name" value="Chemokine_IL8-like_dom"/>
</dbReference>
<reference evidence="4" key="1">
    <citation type="submission" date="2023-09" db="UniProtKB">
        <authorList>
            <consortium name="Ensembl"/>
        </authorList>
    </citation>
    <scope>IDENTIFICATION</scope>
</reference>
<evidence type="ECO:0000313" key="5">
    <source>
        <dbReference type="Proteomes" id="UP000694891"/>
    </source>
</evidence>
<dbReference type="Ensembl" id="ENSSPAT00000031495.1">
    <property type="protein sequence ID" value="ENSSPAP00000030995.1"/>
    <property type="gene ID" value="ENSSPAG00000023241.1"/>
</dbReference>
<dbReference type="GO" id="GO:0008009">
    <property type="term" value="F:chemokine activity"/>
    <property type="evidence" value="ECO:0007669"/>
    <property type="project" value="InterPro"/>
</dbReference>
<protein>
    <submittedName>
        <fullName evidence="4 6">C-C motif chemokine 20-like</fullName>
    </submittedName>
</protein>
<dbReference type="RefSeq" id="XP_008280482.1">
    <property type="nucleotide sequence ID" value="XM_008282260.1"/>
</dbReference>
<reference evidence="6" key="2">
    <citation type="submission" date="2025-04" db="UniProtKB">
        <authorList>
            <consortium name="RefSeq"/>
        </authorList>
    </citation>
    <scope>IDENTIFICATION</scope>
</reference>
<dbReference type="Pfam" id="PF00048">
    <property type="entry name" value="IL8"/>
    <property type="match status" value="1"/>
</dbReference>
<gene>
    <name evidence="6" type="primary">LOC103357633</name>
</gene>
<sequence>MVSIKVTVMAITLVTLCLLDTNHAVNHKCCPRYMTVKIPFSAIKGYSVQTVREMCPFDAIIFHTKKGKACTDPALDWVMDYVERIKTRAQKVHETSQHLTRPHKGR</sequence>
<evidence type="ECO:0000313" key="6">
    <source>
        <dbReference type="RefSeq" id="XP_008280482.1"/>
    </source>
</evidence>
<evidence type="ECO:0000256" key="1">
    <source>
        <dbReference type="ARBA" id="ARBA00022514"/>
    </source>
</evidence>
<keyword evidence="5" id="KW-1185">Reference proteome</keyword>
<evidence type="ECO:0000313" key="4">
    <source>
        <dbReference type="Ensembl" id="ENSSPAP00000030995.1"/>
    </source>
</evidence>
<dbReference type="OrthoDB" id="8870994at2759"/>
<dbReference type="GO" id="GO:0005615">
    <property type="term" value="C:extracellular space"/>
    <property type="evidence" value="ECO:0007669"/>
    <property type="project" value="UniProtKB-KW"/>
</dbReference>
<organism evidence="4">
    <name type="scientific">Stegastes partitus</name>
    <name type="common">bicolor damselfish</name>
    <dbReference type="NCBI Taxonomy" id="144197"/>
    <lineage>
        <taxon>Eukaryota</taxon>
        <taxon>Metazoa</taxon>
        <taxon>Chordata</taxon>
        <taxon>Craniata</taxon>
        <taxon>Vertebrata</taxon>
        <taxon>Euteleostomi</taxon>
        <taxon>Actinopterygii</taxon>
        <taxon>Neopterygii</taxon>
        <taxon>Teleostei</taxon>
        <taxon>Neoteleostei</taxon>
        <taxon>Acanthomorphata</taxon>
        <taxon>Ovalentaria</taxon>
        <taxon>Pomacentridae</taxon>
        <taxon>Stegastes</taxon>
    </lineage>
</organism>
<dbReference type="CDD" id="cd00272">
    <property type="entry name" value="Chemokine_CC"/>
    <property type="match status" value="1"/>
</dbReference>
<accession>A0A3B5BD89</accession>
<dbReference type="GO" id="GO:0006955">
    <property type="term" value="P:immune response"/>
    <property type="evidence" value="ECO:0007669"/>
    <property type="project" value="InterPro"/>
</dbReference>
<dbReference type="AlphaFoldDB" id="A0A3B5BD89"/>
<dbReference type="PANTHER" id="PTHR12015:SF190">
    <property type="entry name" value="C-C MOTIF CHEMOKINE"/>
    <property type="match status" value="1"/>
</dbReference>
<dbReference type="GeneID" id="103357633"/>
<dbReference type="Proteomes" id="UP000694891">
    <property type="component" value="Unplaced"/>
</dbReference>
<dbReference type="GeneTree" id="ENSGT00940000172979"/>
<feature type="signal peptide" evidence="2">
    <location>
        <begin position="1"/>
        <end position="24"/>
    </location>
</feature>
<dbReference type="SUPFAM" id="SSF54117">
    <property type="entry name" value="Interleukin 8-like chemokines"/>
    <property type="match status" value="1"/>
</dbReference>
<keyword evidence="2" id="KW-0732">Signal</keyword>
<dbReference type="InterPro" id="IPR039809">
    <property type="entry name" value="Chemokine_b/g/d"/>
</dbReference>
<feature type="domain" description="Chemokine interleukin-8-like" evidence="3">
    <location>
        <begin position="26"/>
        <end position="85"/>
    </location>
</feature>
<keyword evidence="1" id="KW-0202">Cytokine</keyword>
<name>A0A3B5BD89_9TELE</name>
<dbReference type="STRING" id="144197.ENSSPAP00000030995"/>